<dbReference type="PANTHER" id="PTHR21713">
    <property type="entry name" value="NASCENT POLYPEPTIDE ASSOCIATED COMPLEX ALPHA SUBUNIT-RELATED"/>
    <property type="match status" value="1"/>
</dbReference>
<dbReference type="GO" id="GO:0005854">
    <property type="term" value="C:nascent polypeptide-associated complex"/>
    <property type="evidence" value="ECO:0007669"/>
    <property type="project" value="EnsemblFungi"/>
</dbReference>
<dbReference type="Gene3D" id="1.10.8.10">
    <property type="entry name" value="DNA helicase RuvA subunit, C-terminal domain"/>
    <property type="match status" value="1"/>
</dbReference>
<dbReference type="STRING" id="91626.A0A0C9MKL9"/>
<dbReference type="EMBL" id="DF836310">
    <property type="protein sequence ID" value="GAN02403.1"/>
    <property type="molecule type" value="Genomic_DNA"/>
</dbReference>
<dbReference type="InterPro" id="IPR038187">
    <property type="entry name" value="NAC_A/B_dom_sf"/>
</dbReference>
<sequence length="178" mass="19337">MSTENSQTSIQSRGEQKARKAILALGLKPVAGVNRVTFTRGRGMVYAIATPEVFKSQNSDTHIVFGEMQVEDMAARAQQAAMEQQLAADAEKTEEGAEVEAAVEEEDEEVDATGVEEKDIDLVVNQANVSRAKAVKALKNNENDVVNAIMVNTGQMRVLHGILWDDSQKTMYGAAHAM</sequence>
<evidence type="ECO:0000313" key="5">
    <source>
        <dbReference type="EMBL" id="GAN02403.1"/>
    </source>
</evidence>
<dbReference type="GO" id="GO:0051082">
    <property type="term" value="F:unfolded protein binding"/>
    <property type="evidence" value="ECO:0007669"/>
    <property type="project" value="EnsemblFungi"/>
</dbReference>
<dbReference type="OrthoDB" id="3169036at2759"/>
<dbReference type="AlphaFoldDB" id="A0A0C9MKL9"/>
<feature type="domain" description="NAC-A/B" evidence="4">
    <location>
        <begin position="12"/>
        <end position="77"/>
    </location>
</feature>
<dbReference type="InterPro" id="IPR044034">
    <property type="entry name" value="NAC-like_UBA"/>
</dbReference>
<protein>
    <recommendedName>
        <fullName evidence="2">Nascent polypeptide-associated complex subunit alpha</fullName>
    </recommendedName>
    <alternativeName>
        <fullName evidence="3">Alpha-NAC</fullName>
    </alternativeName>
</protein>
<evidence type="ECO:0000256" key="1">
    <source>
        <dbReference type="ARBA" id="ARBA00009882"/>
    </source>
</evidence>
<dbReference type="GO" id="GO:0006613">
    <property type="term" value="P:cotranslational protein targeting to membrane"/>
    <property type="evidence" value="ECO:0007669"/>
    <property type="project" value="EnsemblFungi"/>
</dbReference>
<comment type="similarity">
    <text evidence="1">Belongs to the NAC-alpha family.</text>
</comment>
<dbReference type="GO" id="GO:0070300">
    <property type="term" value="F:phosphatidic acid binding"/>
    <property type="evidence" value="ECO:0007669"/>
    <property type="project" value="EnsemblFungi"/>
</dbReference>
<evidence type="ECO:0000256" key="3">
    <source>
        <dbReference type="ARBA" id="ARBA00030300"/>
    </source>
</evidence>
<dbReference type="InterPro" id="IPR016641">
    <property type="entry name" value="EGD2/NACA0like"/>
</dbReference>
<dbReference type="Gene3D" id="2.20.70.30">
    <property type="entry name" value="Nascent polypeptide-associated complex domain"/>
    <property type="match status" value="1"/>
</dbReference>
<dbReference type="Pfam" id="PF01849">
    <property type="entry name" value="NAC"/>
    <property type="match status" value="1"/>
</dbReference>
<evidence type="ECO:0000313" key="6">
    <source>
        <dbReference type="Proteomes" id="UP000053815"/>
    </source>
</evidence>
<evidence type="ECO:0000256" key="2">
    <source>
        <dbReference type="ARBA" id="ARBA00014437"/>
    </source>
</evidence>
<name>A0A0C9MKL9_9FUNG</name>
<dbReference type="InterPro" id="IPR002715">
    <property type="entry name" value="Nas_poly-pep-assoc_cplx_dom"/>
</dbReference>
<dbReference type="CDD" id="cd22054">
    <property type="entry name" value="NAC_NACA"/>
    <property type="match status" value="1"/>
</dbReference>
<reference evidence="5" key="1">
    <citation type="submission" date="2014-09" db="EMBL/GenBank/DDBJ databases">
        <title>Draft genome sequence of an oleaginous Mucoromycotina fungus Mucor ambiguus NBRC6742.</title>
        <authorList>
            <person name="Takeda I."/>
            <person name="Yamane N."/>
            <person name="Morita T."/>
            <person name="Tamano K."/>
            <person name="Machida M."/>
            <person name="Baker S."/>
            <person name="Koike H."/>
        </authorList>
    </citation>
    <scope>NUCLEOTIDE SEQUENCE</scope>
    <source>
        <strain evidence="5">NBRC 6742</strain>
    </source>
</reference>
<proteinExistence type="inferred from homology"/>
<keyword evidence="6" id="KW-1185">Reference proteome</keyword>
<organism evidence="5">
    <name type="scientific">Mucor ambiguus</name>
    <dbReference type="NCBI Taxonomy" id="91626"/>
    <lineage>
        <taxon>Eukaryota</taxon>
        <taxon>Fungi</taxon>
        <taxon>Fungi incertae sedis</taxon>
        <taxon>Mucoromycota</taxon>
        <taxon>Mucoromycotina</taxon>
        <taxon>Mucoromycetes</taxon>
        <taxon>Mucorales</taxon>
        <taxon>Mucorineae</taxon>
        <taxon>Mucoraceae</taxon>
        <taxon>Mucor</taxon>
    </lineage>
</organism>
<dbReference type="GO" id="GO:0070273">
    <property type="term" value="F:phosphatidylinositol-4-phosphate binding"/>
    <property type="evidence" value="ECO:0007669"/>
    <property type="project" value="EnsemblFungi"/>
</dbReference>
<dbReference type="Pfam" id="PF19026">
    <property type="entry name" value="UBA_HYPK"/>
    <property type="match status" value="1"/>
</dbReference>
<dbReference type="GO" id="GO:0080025">
    <property type="term" value="F:phosphatidylinositol-3,5-bisphosphate binding"/>
    <property type="evidence" value="ECO:0007669"/>
    <property type="project" value="EnsemblFungi"/>
</dbReference>
<dbReference type="GO" id="GO:0032266">
    <property type="term" value="F:phosphatidylinositol-3-phosphate binding"/>
    <property type="evidence" value="ECO:0007669"/>
    <property type="project" value="EnsemblFungi"/>
</dbReference>
<dbReference type="PIRSF" id="PIRSF015901">
    <property type="entry name" value="NAC_alpha"/>
    <property type="match status" value="1"/>
</dbReference>
<dbReference type="Proteomes" id="UP000053815">
    <property type="component" value="Unassembled WGS sequence"/>
</dbReference>
<dbReference type="SMART" id="SM01407">
    <property type="entry name" value="NAC"/>
    <property type="match status" value="1"/>
</dbReference>
<accession>A0A0C9MKL9</accession>
<gene>
    <name evidence="5" type="ORF">MAM1_0021d01846</name>
</gene>
<dbReference type="PROSITE" id="PS51151">
    <property type="entry name" value="NAC_AB"/>
    <property type="match status" value="1"/>
</dbReference>
<evidence type="ECO:0000259" key="4">
    <source>
        <dbReference type="PROSITE" id="PS51151"/>
    </source>
</evidence>